<dbReference type="EMBL" id="GDHC01017098">
    <property type="protein sequence ID" value="JAQ01531.1"/>
    <property type="molecule type" value="Transcribed_RNA"/>
</dbReference>
<evidence type="ECO:0000313" key="9">
    <source>
        <dbReference type="EMBL" id="JAG36120.1"/>
    </source>
</evidence>
<comment type="subunit">
    <text evidence="7">Heterodimers with GPN1 or GPN3. Binds to RNA polymerase II (RNAPII).</text>
</comment>
<keyword evidence="5 8" id="KW-0378">Hydrolase</keyword>
<reference evidence="10" key="3">
    <citation type="submission" date="2014-09" db="EMBL/GenBank/DDBJ databases">
        <authorList>
            <person name="Magalhaes I.L.F."/>
            <person name="Oliveira U."/>
            <person name="Santos F.R."/>
            <person name="Vidigal T.H.D.A."/>
            <person name="Brescovit A.D."/>
            <person name="Santos A.J."/>
        </authorList>
    </citation>
    <scope>NUCLEOTIDE SEQUENCE</scope>
</reference>
<dbReference type="Gene3D" id="3.40.50.300">
    <property type="entry name" value="P-loop containing nucleotide triphosphate hydrolases"/>
    <property type="match status" value="1"/>
</dbReference>
<gene>
    <name evidence="9" type="primary">gpn2_0</name>
    <name evidence="11" type="synonym">gpn2_1</name>
    <name evidence="9" type="ORF">CM83_66576</name>
    <name evidence="12" type="ORF">g.78112</name>
    <name evidence="11" type="ORF">g.78115</name>
</gene>
<dbReference type="CDD" id="cd17871">
    <property type="entry name" value="GPN2"/>
    <property type="match status" value="1"/>
</dbReference>
<evidence type="ECO:0000256" key="6">
    <source>
        <dbReference type="ARBA" id="ARBA00023134"/>
    </source>
</evidence>
<evidence type="ECO:0000256" key="2">
    <source>
        <dbReference type="ARBA" id="ARBA00005290"/>
    </source>
</evidence>
<evidence type="ECO:0000256" key="7">
    <source>
        <dbReference type="ARBA" id="ARBA00046611"/>
    </source>
</evidence>
<evidence type="ECO:0000256" key="3">
    <source>
        <dbReference type="ARBA" id="ARBA00014588"/>
    </source>
</evidence>
<protein>
    <recommendedName>
        <fullName evidence="3 8">GPN-loop GTPase 2</fullName>
    </recommendedName>
</protein>
<sequence length="299" mass="33977">MPTNFGQLVMGPPGCGKSTYCKEMADFLRTLGRNVVLVNIDPANDVLIYEASVDVSDLVTVEDVMNHKQLGPNGGLIYSMEYLEQNFIWFHEQLSKFKGSYFIFDCPGQIELYTHHQSVKKIVEKLQFSGFKLCAVYLVDSHYCSEPGKFISALLMTLSAMLHMEMPHINVLSKVDMMTEFADKLPFSLDYYTEVMDLNYMLECLQDDKFTKKYKKLNSSIVELLDGYSLVSFLPLNIKDKRHLLQVKNSFDKANGYIYNAGERSDVQALLACAVGSQTESERIGIDRDLYTSTSDMID</sequence>
<reference evidence="11" key="4">
    <citation type="journal article" date="2016" name="Gigascience">
        <title>De novo construction of an expanded transcriptome assembly for the western tarnished plant bug, Lygus hesperus.</title>
        <authorList>
            <person name="Tassone E.E."/>
            <person name="Geib S.M."/>
            <person name="Hall B."/>
            <person name="Fabrick J.A."/>
            <person name="Brent C.S."/>
            <person name="Hull J.J."/>
        </authorList>
    </citation>
    <scope>NUCLEOTIDE SEQUENCE</scope>
</reference>
<evidence type="ECO:0000256" key="5">
    <source>
        <dbReference type="ARBA" id="ARBA00022801"/>
    </source>
</evidence>
<accession>A0A0A9Z2W4</accession>
<dbReference type="EMBL" id="GBRD01012229">
    <property type="protein sequence ID" value="JAG53595.1"/>
    <property type="molecule type" value="Transcribed_RNA"/>
</dbReference>
<evidence type="ECO:0000256" key="4">
    <source>
        <dbReference type="ARBA" id="ARBA00022741"/>
    </source>
</evidence>
<dbReference type="Pfam" id="PF03029">
    <property type="entry name" value="ATP_bind_1"/>
    <property type="match status" value="1"/>
</dbReference>
<dbReference type="AlphaFoldDB" id="A0A0A9Z2W4"/>
<name>A0A0A9Z2W4_LYGHE</name>
<evidence type="ECO:0000313" key="12">
    <source>
        <dbReference type="EMBL" id="JAQ14416.1"/>
    </source>
</evidence>
<reference evidence="9" key="1">
    <citation type="journal article" date="2014" name="PLoS ONE">
        <title>Transcriptome-Based Identification of ABC Transporters in the Western Tarnished Plant Bug Lygus hesperus.</title>
        <authorList>
            <person name="Hull J.J."/>
            <person name="Chaney K."/>
            <person name="Geib S.M."/>
            <person name="Fabrick J.A."/>
            <person name="Brent C.S."/>
            <person name="Walsh D."/>
            <person name="Lavine L.C."/>
        </authorList>
    </citation>
    <scope>NUCLEOTIDE SEQUENCE</scope>
</reference>
<dbReference type="FunFam" id="3.40.50.300:FF:000338">
    <property type="entry name" value="GPN-loop GTPase 2"/>
    <property type="match status" value="1"/>
</dbReference>
<proteinExistence type="inferred from homology"/>
<dbReference type="EMBL" id="GDHC01004213">
    <property type="protein sequence ID" value="JAQ14416.1"/>
    <property type="molecule type" value="Transcribed_RNA"/>
</dbReference>
<keyword evidence="6 8" id="KW-0342">GTP-binding</keyword>
<dbReference type="PANTHER" id="PTHR21231">
    <property type="entry name" value="XPA-BINDING PROTEIN 1-RELATED"/>
    <property type="match status" value="1"/>
</dbReference>
<dbReference type="SUPFAM" id="SSF52540">
    <property type="entry name" value="P-loop containing nucleoside triphosphate hydrolases"/>
    <property type="match status" value="1"/>
</dbReference>
<comment type="similarity">
    <text evidence="2 8">Belongs to the GPN-loop GTPase family.</text>
</comment>
<dbReference type="PANTHER" id="PTHR21231:SF3">
    <property type="entry name" value="GPN-LOOP GTPASE 2"/>
    <property type="match status" value="1"/>
</dbReference>
<dbReference type="InterPro" id="IPR030231">
    <property type="entry name" value="Gpn2"/>
</dbReference>
<keyword evidence="4 8" id="KW-0547">Nucleotide-binding</keyword>
<evidence type="ECO:0000256" key="8">
    <source>
        <dbReference type="RuleBase" id="RU365059"/>
    </source>
</evidence>
<dbReference type="InterPro" id="IPR004130">
    <property type="entry name" value="Gpn"/>
</dbReference>
<reference evidence="9" key="2">
    <citation type="submission" date="2014-07" db="EMBL/GenBank/DDBJ databases">
        <authorList>
            <person name="Hull J."/>
        </authorList>
    </citation>
    <scope>NUCLEOTIDE SEQUENCE</scope>
</reference>
<evidence type="ECO:0000256" key="1">
    <source>
        <dbReference type="ARBA" id="ARBA00003181"/>
    </source>
</evidence>
<dbReference type="GO" id="GO:0005525">
    <property type="term" value="F:GTP binding"/>
    <property type="evidence" value="ECO:0007669"/>
    <property type="project" value="UniProtKB-KW"/>
</dbReference>
<comment type="function">
    <text evidence="1 8">Small GTPase required for proper localization of RNA polymerase II and III (RNAPII and RNAPIII). May act at an RNAP assembly step prior to nuclear import.</text>
</comment>
<evidence type="ECO:0000313" key="10">
    <source>
        <dbReference type="EMBL" id="JAG53595.1"/>
    </source>
</evidence>
<dbReference type="GO" id="GO:0003924">
    <property type="term" value="F:GTPase activity"/>
    <property type="evidence" value="ECO:0007669"/>
    <property type="project" value="TreeGrafter"/>
</dbReference>
<evidence type="ECO:0000313" key="11">
    <source>
        <dbReference type="EMBL" id="JAQ01531.1"/>
    </source>
</evidence>
<dbReference type="InterPro" id="IPR027417">
    <property type="entry name" value="P-loop_NTPase"/>
</dbReference>
<dbReference type="GO" id="GO:0005737">
    <property type="term" value="C:cytoplasm"/>
    <property type="evidence" value="ECO:0007669"/>
    <property type="project" value="TreeGrafter"/>
</dbReference>
<organism evidence="9">
    <name type="scientific">Lygus hesperus</name>
    <name type="common">Western plant bug</name>
    <dbReference type="NCBI Taxonomy" id="30085"/>
    <lineage>
        <taxon>Eukaryota</taxon>
        <taxon>Metazoa</taxon>
        <taxon>Ecdysozoa</taxon>
        <taxon>Arthropoda</taxon>
        <taxon>Hexapoda</taxon>
        <taxon>Insecta</taxon>
        <taxon>Pterygota</taxon>
        <taxon>Neoptera</taxon>
        <taxon>Paraneoptera</taxon>
        <taxon>Hemiptera</taxon>
        <taxon>Heteroptera</taxon>
        <taxon>Panheteroptera</taxon>
        <taxon>Cimicomorpha</taxon>
        <taxon>Miridae</taxon>
        <taxon>Mirini</taxon>
        <taxon>Lygus</taxon>
    </lineage>
</organism>
<dbReference type="EMBL" id="GBHO01007484">
    <property type="protein sequence ID" value="JAG36120.1"/>
    <property type="molecule type" value="Transcribed_RNA"/>
</dbReference>